<protein>
    <submittedName>
        <fullName evidence="2">Uncharacterized protein</fullName>
    </submittedName>
</protein>
<evidence type="ECO:0000256" key="1">
    <source>
        <dbReference type="SAM" id="Coils"/>
    </source>
</evidence>
<organism evidence="2 3">
    <name type="scientific">Metallosphaera hakonensis JCM 8857 = DSM 7519</name>
    <dbReference type="NCBI Taxonomy" id="1293036"/>
    <lineage>
        <taxon>Archaea</taxon>
        <taxon>Thermoproteota</taxon>
        <taxon>Thermoprotei</taxon>
        <taxon>Sulfolobales</taxon>
        <taxon>Sulfolobaceae</taxon>
        <taxon>Metallosphaera</taxon>
    </lineage>
</organism>
<dbReference type="AlphaFoldDB" id="A0A2U9IQV0"/>
<dbReference type="GeneID" id="36833730"/>
<dbReference type="KEGG" id="mhk:DFR87_00270"/>
<dbReference type="RefSeq" id="WP_110368653.1">
    <property type="nucleotide sequence ID" value="NZ_CP029287.2"/>
</dbReference>
<feature type="coiled-coil region" evidence="1">
    <location>
        <begin position="8"/>
        <end position="35"/>
    </location>
</feature>
<reference evidence="2 3" key="1">
    <citation type="submission" date="2018-05" db="EMBL/GenBank/DDBJ databases">
        <title>Complete Genome Sequences of Extremely Thermoacidophilic, Metal-Mobilizing Type-Strain Members of the Archaeal Family Sulfolobaceae: Acidianus brierleyi DSM-1651T, Acidianus sulfidivorans DSM-18786T, Metallosphaera hakonensis DSM-7519T, and Metallosphaera prunae DSM-10039T.</title>
        <authorList>
            <person name="Counts J.A."/>
            <person name="Kelly R.M."/>
        </authorList>
    </citation>
    <scope>NUCLEOTIDE SEQUENCE [LARGE SCALE GENOMIC DNA]</scope>
    <source>
        <strain evidence="2 3">HO1-1</strain>
    </source>
</reference>
<keyword evidence="1" id="KW-0175">Coiled coil</keyword>
<reference evidence="3" key="3">
    <citation type="submission" date="2020-03" db="EMBL/GenBank/DDBJ databases">
        <title>Sequencing and Assembly of Multiple Reported Metal-Biooxidizing Members of the Extremely Thermoacidophilic Archaeal Family Sulfolobaceae.</title>
        <authorList>
            <person name="Counts J.A."/>
            <person name="Kelly R.M."/>
        </authorList>
    </citation>
    <scope>NUCLEOTIDE SEQUENCE [LARGE SCALE GENOMIC DNA]</scope>
    <source>
        <strain evidence="3">HO1-1</strain>
    </source>
</reference>
<gene>
    <name evidence="2" type="ORF">DFR87_00270</name>
</gene>
<feature type="coiled-coil region" evidence="1">
    <location>
        <begin position="224"/>
        <end position="272"/>
    </location>
</feature>
<evidence type="ECO:0000313" key="2">
    <source>
        <dbReference type="EMBL" id="AWR98400.1"/>
    </source>
</evidence>
<accession>A0A2U9IQV0</accession>
<dbReference type="STRING" id="1293036.GCA_001315825_02252"/>
<proteinExistence type="predicted"/>
<evidence type="ECO:0000313" key="3">
    <source>
        <dbReference type="Proteomes" id="UP000247586"/>
    </source>
</evidence>
<name>A0A2U9IQV0_9CREN</name>
<dbReference type="EMBL" id="CP029287">
    <property type="protein sequence ID" value="AWR98400.1"/>
    <property type="molecule type" value="Genomic_DNA"/>
</dbReference>
<reference evidence="3" key="2">
    <citation type="submission" date="2020-03" db="EMBL/GenBank/DDBJ databases">
        <title>Complete Genome Sequences of Extremely Thermoacidophilic, Metal-Mobilizing Type-Strain Members of the Archaeal Family Sulfolobaceae: Acidianus brierleyi DSM-1651T, Acidianus sulfidivorans DSM-18786T, Metallosphaera hakonensis DSM-7519T, and Metallosphaera prunae DSM-10039T.</title>
        <authorList>
            <person name="Counts J.A."/>
            <person name="Kelly R.M."/>
        </authorList>
    </citation>
    <scope>NUCLEOTIDE SEQUENCE [LARGE SCALE GENOMIC DNA]</scope>
    <source>
        <strain evidence="3">HO1-1</strain>
    </source>
</reference>
<keyword evidence="3" id="KW-1185">Reference proteome</keyword>
<sequence>MSGDYARLTSLKELMDRKKESKQFYENQIKILEDLISHVPDEIPVPFNKFANLSKDDLIRAINILQNGDLNNLSYVKEIILKLNQASQITKICGSDFSEIGLDELTDLKGYEYLLDSKFKYCINDICRNSKSVSEVKGKLDKIKENYVILKELTDKLDRLSSCNLKFNIDLCNMEWIGKVRQINLGILDRMCNIIGDIKSVLDYSIDCDKFMVKSPCYVFKNIISELRSSFNEATKDLDRAMELAQKYEESKGKLKEEADRLKRTLRRVGIETREEVVGLIDYKEFLEYVNVNLVNKKAELGIGDEEICILDTISKSMDLTSTVEEVTEKCNVLEEIAIKKIYELCKKSIIRCEVE</sequence>
<dbReference type="Proteomes" id="UP000247586">
    <property type="component" value="Chromosome"/>
</dbReference>